<feature type="domain" description="Transcription elongation factor Eaf N-terminal" evidence="9">
    <location>
        <begin position="9"/>
        <end position="96"/>
    </location>
</feature>
<keyword evidence="7" id="KW-0539">Nucleus</keyword>
<dbReference type="InterPro" id="IPR027093">
    <property type="entry name" value="EAF_fam"/>
</dbReference>
<comment type="caution">
    <text evidence="10">The sequence shown here is derived from an EMBL/GenBank/DDBJ whole genome shotgun (WGS) entry which is preliminary data.</text>
</comment>
<keyword evidence="5" id="KW-0010">Activator</keyword>
<reference evidence="10" key="1">
    <citation type="submission" date="2020-05" db="EMBL/GenBank/DDBJ databases">
        <title>Phylogenomic resolution of chytrid fungi.</title>
        <authorList>
            <person name="Stajich J.E."/>
            <person name="Amses K."/>
            <person name="Simmons R."/>
            <person name="Seto K."/>
            <person name="Myers J."/>
            <person name="Bonds A."/>
            <person name="Quandt C.A."/>
            <person name="Barry K."/>
            <person name="Liu P."/>
            <person name="Grigoriev I."/>
            <person name="Longcore J.E."/>
            <person name="James T.Y."/>
        </authorList>
    </citation>
    <scope>NUCLEOTIDE SEQUENCE</scope>
    <source>
        <strain evidence="10">JEL0318</strain>
    </source>
</reference>
<dbReference type="PANTHER" id="PTHR15970:SF2">
    <property type="entry name" value="ELL-ASSOCIATED FACTOR EAF"/>
    <property type="match status" value="1"/>
</dbReference>
<gene>
    <name evidence="10" type="ORF">HK097_003296</name>
</gene>
<keyword evidence="4" id="KW-0805">Transcription regulation</keyword>
<feature type="compositionally biased region" description="Acidic residues" evidence="8">
    <location>
        <begin position="342"/>
        <end position="351"/>
    </location>
</feature>
<evidence type="ECO:0000256" key="4">
    <source>
        <dbReference type="ARBA" id="ARBA00023015"/>
    </source>
</evidence>
<evidence type="ECO:0000256" key="7">
    <source>
        <dbReference type="ARBA" id="ARBA00023242"/>
    </source>
</evidence>
<evidence type="ECO:0000313" key="11">
    <source>
        <dbReference type="Proteomes" id="UP001212841"/>
    </source>
</evidence>
<evidence type="ECO:0000256" key="3">
    <source>
        <dbReference type="ARBA" id="ARBA00022553"/>
    </source>
</evidence>
<feature type="compositionally biased region" description="Low complexity" evidence="8">
    <location>
        <begin position="324"/>
        <end position="341"/>
    </location>
</feature>
<feature type="region of interest" description="Disordered" evidence="8">
    <location>
        <begin position="104"/>
        <end position="351"/>
    </location>
</feature>
<dbReference type="GO" id="GO:0003711">
    <property type="term" value="F:transcription elongation factor activity"/>
    <property type="evidence" value="ECO:0007669"/>
    <property type="project" value="TreeGrafter"/>
</dbReference>
<keyword evidence="6" id="KW-0804">Transcription</keyword>
<dbReference type="InterPro" id="IPR019194">
    <property type="entry name" value="Tscrpt_elong_fac_Eaf_N"/>
</dbReference>
<feature type="compositionally biased region" description="Acidic residues" evidence="8">
    <location>
        <begin position="217"/>
        <end position="243"/>
    </location>
</feature>
<dbReference type="EMBL" id="JADGJD010000177">
    <property type="protein sequence ID" value="KAJ3053830.1"/>
    <property type="molecule type" value="Genomic_DNA"/>
</dbReference>
<keyword evidence="11" id="KW-1185">Reference proteome</keyword>
<evidence type="ECO:0000259" key="9">
    <source>
        <dbReference type="Pfam" id="PF09816"/>
    </source>
</evidence>
<feature type="compositionally biased region" description="Polar residues" evidence="8">
    <location>
        <begin position="270"/>
        <end position="301"/>
    </location>
</feature>
<evidence type="ECO:0000256" key="1">
    <source>
        <dbReference type="ARBA" id="ARBA00004123"/>
    </source>
</evidence>
<evidence type="ECO:0000256" key="6">
    <source>
        <dbReference type="ARBA" id="ARBA00023163"/>
    </source>
</evidence>
<keyword evidence="3" id="KW-0597">Phosphoprotein</keyword>
<evidence type="ECO:0000256" key="8">
    <source>
        <dbReference type="SAM" id="MobiDB-lite"/>
    </source>
</evidence>
<evidence type="ECO:0000256" key="2">
    <source>
        <dbReference type="ARBA" id="ARBA00007798"/>
    </source>
</evidence>
<feature type="compositionally biased region" description="Acidic residues" evidence="8">
    <location>
        <begin position="148"/>
        <end position="172"/>
    </location>
</feature>
<protein>
    <recommendedName>
        <fullName evidence="9">Transcription elongation factor Eaf N-terminal domain-containing protein</fullName>
    </recommendedName>
</protein>
<dbReference type="Proteomes" id="UP001212841">
    <property type="component" value="Unassembled WGS sequence"/>
</dbReference>
<evidence type="ECO:0000256" key="5">
    <source>
        <dbReference type="ARBA" id="ARBA00023159"/>
    </source>
</evidence>
<comment type="subcellular location">
    <subcellularLocation>
        <location evidence="1">Nucleus</location>
    </subcellularLocation>
</comment>
<dbReference type="GO" id="GO:0032783">
    <property type="term" value="C:super elongation complex"/>
    <property type="evidence" value="ECO:0007669"/>
    <property type="project" value="InterPro"/>
</dbReference>
<proteinExistence type="inferred from homology"/>
<dbReference type="PANTHER" id="PTHR15970">
    <property type="entry name" value="ELL-ASSOCIATED FACTOR EAF"/>
    <property type="match status" value="1"/>
</dbReference>
<comment type="similarity">
    <text evidence="2">Belongs to the EAF family.</text>
</comment>
<sequence>MSVVEGVRSLELGASFRADGAPHLALQYTIKPQGVDSSRAGNLTSTQNEDWQLTLPKKQSEEPYVFDGKNKEDSDVDCVLLYDAERDVYIIERLHTISLTRSDKRPTQALDSSISTVHSPEPATPIVDTTAAAESIPTPGETQSSAGADEEDDSDGLDEDLDNAFDELEADEREGQAMDVEPDYAADASQAGTGTLESPKASPAAVGAIAPQMTENVEADPDDDFDLDALLEEDDAEEQDGEPAEVNGVLADGEVEGDDAAGMDLDLDLTTSGSPPQALQSPSPVRASPDSNGVSNATTPNGVKRGPISLAALHGGGDDDDDSSSSGLSSSSDSGSSSSDSSSEDEGDEGS</sequence>
<dbReference type="AlphaFoldDB" id="A0AAD5SGP3"/>
<name>A0AAD5SGP3_9FUNG</name>
<feature type="compositionally biased region" description="Polar residues" evidence="8">
    <location>
        <begin position="109"/>
        <end position="118"/>
    </location>
</feature>
<accession>A0AAD5SGP3</accession>
<organism evidence="10 11">
    <name type="scientific">Rhizophlyctis rosea</name>
    <dbReference type="NCBI Taxonomy" id="64517"/>
    <lineage>
        <taxon>Eukaryota</taxon>
        <taxon>Fungi</taxon>
        <taxon>Fungi incertae sedis</taxon>
        <taxon>Chytridiomycota</taxon>
        <taxon>Chytridiomycota incertae sedis</taxon>
        <taxon>Chytridiomycetes</taxon>
        <taxon>Rhizophlyctidales</taxon>
        <taxon>Rhizophlyctidaceae</taxon>
        <taxon>Rhizophlyctis</taxon>
    </lineage>
</organism>
<feature type="compositionally biased region" description="Acidic residues" evidence="8">
    <location>
        <begin position="253"/>
        <end position="267"/>
    </location>
</feature>
<evidence type="ECO:0000313" key="10">
    <source>
        <dbReference type="EMBL" id="KAJ3053830.1"/>
    </source>
</evidence>
<dbReference type="Pfam" id="PF09816">
    <property type="entry name" value="EAF"/>
    <property type="match status" value="1"/>
</dbReference>
<dbReference type="GO" id="GO:0006368">
    <property type="term" value="P:transcription elongation by RNA polymerase II"/>
    <property type="evidence" value="ECO:0007669"/>
    <property type="project" value="InterPro"/>
</dbReference>